<comment type="catalytic activity">
    <reaction evidence="6">
        <text>3-phenylpyruvate = enol-phenylpyruvate</text>
        <dbReference type="Rhea" id="RHEA:17097"/>
        <dbReference type="ChEBI" id="CHEBI:16815"/>
        <dbReference type="ChEBI" id="CHEBI:18005"/>
        <dbReference type="EC" id="5.3.2.1"/>
    </reaction>
</comment>
<evidence type="ECO:0000256" key="12">
    <source>
        <dbReference type="ARBA" id="ARBA00042730"/>
    </source>
</evidence>
<comment type="catalytic activity">
    <reaction evidence="7">
        <text>L-dopachrome = 5,6-dihydroxyindole-2-carboxylate</text>
        <dbReference type="Rhea" id="RHEA:13041"/>
        <dbReference type="ChEBI" id="CHEBI:16875"/>
        <dbReference type="ChEBI" id="CHEBI:57509"/>
        <dbReference type="EC" id="5.3.3.12"/>
    </reaction>
</comment>
<dbReference type="SUPFAM" id="SSF55331">
    <property type="entry name" value="Tautomerase/MIF"/>
    <property type="match status" value="1"/>
</dbReference>
<dbReference type="STRING" id="1095630.A0A2J6TU91"/>
<accession>A0A2J6TU91</accession>
<evidence type="ECO:0000313" key="14">
    <source>
        <dbReference type="EMBL" id="PMD66603.1"/>
    </source>
</evidence>
<dbReference type="RefSeq" id="XP_024743507.1">
    <property type="nucleotide sequence ID" value="XM_024882355.1"/>
</dbReference>
<organism evidence="14 15">
    <name type="scientific">Hyaloscypha bicolor E</name>
    <dbReference type="NCBI Taxonomy" id="1095630"/>
    <lineage>
        <taxon>Eukaryota</taxon>
        <taxon>Fungi</taxon>
        <taxon>Dikarya</taxon>
        <taxon>Ascomycota</taxon>
        <taxon>Pezizomycotina</taxon>
        <taxon>Leotiomycetes</taxon>
        <taxon>Helotiales</taxon>
        <taxon>Hyaloscyphaceae</taxon>
        <taxon>Hyaloscypha</taxon>
        <taxon>Hyaloscypha bicolor</taxon>
    </lineage>
</organism>
<name>A0A2J6TU91_9HELO</name>
<dbReference type="EC" id="5.3.2.1" evidence="9"/>
<evidence type="ECO:0000256" key="6">
    <source>
        <dbReference type="ARBA" id="ARBA00036735"/>
    </source>
</evidence>
<evidence type="ECO:0000256" key="11">
    <source>
        <dbReference type="ARBA" id="ARBA00041912"/>
    </source>
</evidence>
<dbReference type="Gene3D" id="3.30.429.10">
    <property type="entry name" value="Macrophage Migration Inhibitory Factor"/>
    <property type="match status" value="1"/>
</dbReference>
<feature type="compositionally biased region" description="Basic and acidic residues" evidence="13">
    <location>
        <begin position="73"/>
        <end position="84"/>
    </location>
</feature>
<comment type="similarity">
    <text evidence="2">Belongs to the MIF family.</text>
</comment>
<feature type="region of interest" description="Disordered" evidence="13">
    <location>
        <begin position="255"/>
        <end position="351"/>
    </location>
</feature>
<keyword evidence="15" id="KW-1185">Reference proteome</keyword>
<dbReference type="InParanoid" id="A0A2J6TU91"/>
<dbReference type="Proteomes" id="UP000235371">
    <property type="component" value="Unassembled WGS sequence"/>
</dbReference>
<protein>
    <recommendedName>
        <fullName evidence="12">L-dopachrome isomerase</fullName>
        <ecNumber evidence="9">5.3.2.1</ecNumber>
        <ecNumber evidence="8">5.3.3.12</ecNumber>
    </recommendedName>
    <alternativeName>
        <fullName evidence="10">L-dopachrome tautomerase</fullName>
    </alternativeName>
    <alternativeName>
        <fullName evidence="11">Phenylpyruvate tautomerase</fullName>
    </alternativeName>
</protein>
<evidence type="ECO:0000256" key="13">
    <source>
        <dbReference type="SAM" id="MobiDB-lite"/>
    </source>
</evidence>
<feature type="compositionally biased region" description="Basic residues" evidence="13">
    <location>
        <begin position="275"/>
        <end position="284"/>
    </location>
</feature>
<feature type="compositionally biased region" description="Basic and acidic residues" evidence="13">
    <location>
        <begin position="28"/>
        <end position="39"/>
    </location>
</feature>
<evidence type="ECO:0000256" key="1">
    <source>
        <dbReference type="ARBA" id="ARBA00004613"/>
    </source>
</evidence>
<keyword evidence="3" id="KW-0202">Cytokine</keyword>
<dbReference type="EMBL" id="KZ613743">
    <property type="protein sequence ID" value="PMD66603.1"/>
    <property type="molecule type" value="Genomic_DNA"/>
</dbReference>
<evidence type="ECO:0000256" key="2">
    <source>
        <dbReference type="ARBA" id="ARBA00005851"/>
    </source>
</evidence>
<evidence type="ECO:0000256" key="8">
    <source>
        <dbReference type="ARBA" id="ARBA00038932"/>
    </source>
</evidence>
<dbReference type="PANTHER" id="PTHR11954:SF6">
    <property type="entry name" value="MACROPHAGE MIGRATION INHIBITORY FACTOR"/>
    <property type="match status" value="1"/>
</dbReference>
<evidence type="ECO:0000256" key="4">
    <source>
        <dbReference type="ARBA" id="ARBA00022525"/>
    </source>
</evidence>
<evidence type="ECO:0000313" key="15">
    <source>
        <dbReference type="Proteomes" id="UP000235371"/>
    </source>
</evidence>
<proteinExistence type="inferred from homology"/>
<evidence type="ECO:0000256" key="3">
    <source>
        <dbReference type="ARBA" id="ARBA00022514"/>
    </source>
</evidence>
<dbReference type="PANTHER" id="PTHR11954">
    <property type="entry name" value="D-DOPACHROME DECARBOXYLASE"/>
    <property type="match status" value="1"/>
</dbReference>
<feature type="compositionally biased region" description="Polar residues" evidence="13">
    <location>
        <begin position="264"/>
        <end position="274"/>
    </location>
</feature>
<feature type="region of interest" description="Disordered" evidence="13">
    <location>
        <begin position="1"/>
        <end position="108"/>
    </location>
</feature>
<keyword evidence="4" id="KW-0964">Secreted</keyword>
<dbReference type="InterPro" id="IPR014347">
    <property type="entry name" value="Tautomerase/MIF_sf"/>
</dbReference>
<sequence>MPGSVRTIDTTSQRYDPEKSLPSSPEQHLPDPIKKRELLIELPPSPADSDIAMRHASPRGGSPSITTSTSATTREEQRITRNIDRGTPGDQAIFSDAKTPEQKQIAKRKSQYYQDVFSARESNSSARERVLKESPILADVRTNVIISDEYTFITDLSYHLSTRYQRPENSIVVTVAHSCCMLFGGNFDPAYTLTITAVNSQLQPATNKRNATLLAKAMEESLGVASNRGVVKFLAMSEDNLATDGKTITGEIEELEKENAENNSSLQRSLSKSTAKSKRRHSMRSLRTSKNTLPTHNEHSSPTPPMSARSRETPPLPAIPSEKSPMDKRAEKAQKMGRRKSFIATIFGKAG</sequence>
<feature type="compositionally biased region" description="Low complexity" evidence="13">
    <location>
        <begin position="58"/>
        <end position="72"/>
    </location>
</feature>
<dbReference type="GO" id="GO:0005576">
    <property type="term" value="C:extracellular region"/>
    <property type="evidence" value="ECO:0007669"/>
    <property type="project" value="UniProtKB-SubCell"/>
</dbReference>
<dbReference type="EC" id="5.3.3.12" evidence="8"/>
<reference evidence="14 15" key="1">
    <citation type="submission" date="2016-04" db="EMBL/GenBank/DDBJ databases">
        <title>A degradative enzymes factory behind the ericoid mycorrhizal symbiosis.</title>
        <authorList>
            <consortium name="DOE Joint Genome Institute"/>
            <person name="Martino E."/>
            <person name="Morin E."/>
            <person name="Grelet G."/>
            <person name="Kuo A."/>
            <person name="Kohler A."/>
            <person name="Daghino S."/>
            <person name="Barry K."/>
            <person name="Choi C."/>
            <person name="Cichocki N."/>
            <person name="Clum A."/>
            <person name="Copeland A."/>
            <person name="Hainaut M."/>
            <person name="Haridas S."/>
            <person name="Labutti K."/>
            <person name="Lindquist E."/>
            <person name="Lipzen A."/>
            <person name="Khouja H.-R."/>
            <person name="Murat C."/>
            <person name="Ohm R."/>
            <person name="Olson A."/>
            <person name="Spatafora J."/>
            <person name="Veneault-Fourrey C."/>
            <person name="Henrissat B."/>
            <person name="Grigoriev I."/>
            <person name="Martin F."/>
            <person name="Perotto S."/>
        </authorList>
    </citation>
    <scope>NUCLEOTIDE SEQUENCE [LARGE SCALE GENOMIC DNA]</scope>
    <source>
        <strain evidence="14 15">E</strain>
    </source>
</reference>
<evidence type="ECO:0000256" key="5">
    <source>
        <dbReference type="ARBA" id="ARBA00023235"/>
    </source>
</evidence>
<dbReference type="AlphaFoldDB" id="A0A2J6TU91"/>
<evidence type="ECO:0000256" key="7">
    <source>
        <dbReference type="ARBA" id="ARBA00036823"/>
    </source>
</evidence>
<gene>
    <name evidence="14" type="ORF">K444DRAFT_624097</name>
</gene>
<comment type="subcellular location">
    <subcellularLocation>
        <location evidence="1">Secreted</location>
    </subcellularLocation>
</comment>
<keyword evidence="5" id="KW-0413">Isomerase</keyword>
<dbReference type="Pfam" id="PF01187">
    <property type="entry name" value="MIF"/>
    <property type="match status" value="1"/>
</dbReference>
<dbReference type="GO" id="GO:0050178">
    <property type="term" value="F:phenylpyruvate tautomerase activity"/>
    <property type="evidence" value="ECO:0007669"/>
    <property type="project" value="UniProtKB-EC"/>
</dbReference>
<evidence type="ECO:0000256" key="10">
    <source>
        <dbReference type="ARBA" id="ARBA00041631"/>
    </source>
</evidence>
<dbReference type="OrthoDB" id="255819at2759"/>
<dbReference type="InterPro" id="IPR001398">
    <property type="entry name" value="Macrophage_inhib_fac"/>
</dbReference>
<feature type="compositionally biased region" description="Basic and acidic residues" evidence="13">
    <location>
        <begin position="324"/>
        <end position="334"/>
    </location>
</feature>
<evidence type="ECO:0000256" key="9">
    <source>
        <dbReference type="ARBA" id="ARBA00039086"/>
    </source>
</evidence>
<dbReference type="GeneID" id="36590432"/>
<feature type="compositionally biased region" description="Polar residues" evidence="13">
    <location>
        <begin position="285"/>
        <end position="295"/>
    </location>
</feature>
<dbReference type="GO" id="GO:0004167">
    <property type="term" value="F:dopachrome isomerase activity"/>
    <property type="evidence" value="ECO:0007669"/>
    <property type="project" value="UniProtKB-EC"/>
</dbReference>